<keyword evidence="2" id="KW-0223">Dioxygenase</keyword>
<dbReference type="eggNOG" id="arCOG06106">
    <property type="taxonomic scope" value="Archaea"/>
</dbReference>
<dbReference type="PATRIC" id="fig|1132509.6.peg.3101"/>
<dbReference type="Gene3D" id="3.10.180.10">
    <property type="entry name" value="2,3-Dihydroxybiphenyl 1,2-Dioxygenase, domain 1"/>
    <property type="match status" value="2"/>
</dbReference>
<dbReference type="AlphaFoldDB" id="M0LYL9"/>
<evidence type="ECO:0000259" key="1">
    <source>
        <dbReference type="PROSITE" id="PS51819"/>
    </source>
</evidence>
<dbReference type="InterPro" id="IPR037523">
    <property type="entry name" value="VOC_core"/>
</dbReference>
<evidence type="ECO:0000313" key="2">
    <source>
        <dbReference type="EMBL" id="EMA37210.1"/>
    </source>
</evidence>
<proteinExistence type="predicted"/>
<organism evidence="2 3">
    <name type="scientific">Halococcus hamelinensis 100A6</name>
    <dbReference type="NCBI Taxonomy" id="1132509"/>
    <lineage>
        <taxon>Archaea</taxon>
        <taxon>Methanobacteriati</taxon>
        <taxon>Methanobacteriota</taxon>
        <taxon>Stenosarchaea group</taxon>
        <taxon>Halobacteria</taxon>
        <taxon>Halobacteriales</taxon>
        <taxon>Halococcaceae</taxon>
        <taxon>Halococcus</taxon>
    </lineage>
</organism>
<sequence length="288" mass="31128">MDTYMNSNTIPAGTHIGRTALQASDLEELTGFYRDIVGLSVQRRSNAIVVLGAGETPLLVLEQNEDTLARGRSEAGLYHNAFRVPSRAALGDALGRIRNHWRLSGASNHGVSEALYLTDPAGNGIEIYYDFPREEWPRTDDGGIKMGTTYLDLDSVEAAAGGESGVPPETDVGHVHLEVTSLEAFRDFYVDVLGFETQVTEPDALFVSAGGYHHHIGANVWHDRTSPSDGSGLAWFEIVLPETQALEAIQNQVADSQFSMTATNGEASVIGVDGIEIRITVESQPSSR</sequence>
<dbReference type="SUPFAM" id="SSF54593">
    <property type="entry name" value="Glyoxalase/Bleomycin resistance protein/Dihydroxybiphenyl dioxygenase"/>
    <property type="match status" value="2"/>
</dbReference>
<accession>M0LYL9</accession>
<name>M0LYL9_9EURY</name>
<dbReference type="EMBL" id="AOMB01000036">
    <property type="protein sequence ID" value="EMA37210.1"/>
    <property type="molecule type" value="Genomic_DNA"/>
</dbReference>
<dbReference type="InterPro" id="IPR029068">
    <property type="entry name" value="Glyas_Bleomycin-R_OHBP_Dase"/>
</dbReference>
<dbReference type="Pfam" id="PF00903">
    <property type="entry name" value="Glyoxalase"/>
    <property type="match status" value="2"/>
</dbReference>
<dbReference type="OrthoDB" id="37941at2157"/>
<dbReference type="PANTHER" id="PTHR43279:SF1">
    <property type="entry name" value="CATECHOL-2,3-DIOXYGENASE"/>
    <property type="match status" value="1"/>
</dbReference>
<protein>
    <submittedName>
        <fullName evidence="2">Glyoxalase/bleomycin resistance protein/dioxygenase</fullName>
    </submittedName>
</protein>
<dbReference type="PANTHER" id="PTHR43279">
    <property type="entry name" value="CATECHOL-2,3-DIOXYGENASE"/>
    <property type="match status" value="1"/>
</dbReference>
<feature type="domain" description="VOC" evidence="1">
    <location>
        <begin position="15"/>
        <end position="130"/>
    </location>
</feature>
<evidence type="ECO:0000313" key="3">
    <source>
        <dbReference type="Proteomes" id="UP000011566"/>
    </source>
</evidence>
<dbReference type="GO" id="GO:0051213">
    <property type="term" value="F:dioxygenase activity"/>
    <property type="evidence" value="ECO:0007669"/>
    <property type="project" value="UniProtKB-KW"/>
</dbReference>
<dbReference type="RefSeq" id="WP_007694687.1">
    <property type="nucleotide sequence ID" value="NZ_AJRK01000006.1"/>
</dbReference>
<dbReference type="InterPro" id="IPR004360">
    <property type="entry name" value="Glyas_Fos-R_dOase_dom"/>
</dbReference>
<dbReference type="Proteomes" id="UP000011566">
    <property type="component" value="Unassembled WGS sequence"/>
</dbReference>
<comment type="caution">
    <text evidence="2">The sequence shown here is derived from an EMBL/GenBank/DDBJ whole genome shotgun (WGS) entry which is preliminary data.</text>
</comment>
<gene>
    <name evidence="2" type="ORF">C447_13372</name>
</gene>
<keyword evidence="3" id="KW-1185">Reference proteome</keyword>
<keyword evidence="2" id="KW-0560">Oxidoreductase</keyword>
<reference evidence="2 3" key="1">
    <citation type="journal article" date="2014" name="PLoS Genet.">
        <title>Phylogenetically driven sequencing of extremely halophilic archaea reveals strategies for static and dynamic osmo-response.</title>
        <authorList>
            <person name="Becker E.A."/>
            <person name="Seitzer P.M."/>
            <person name="Tritt A."/>
            <person name="Larsen D."/>
            <person name="Krusor M."/>
            <person name="Yao A.I."/>
            <person name="Wu D."/>
            <person name="Madern D."/>
            <person name="Eisen J.A."/>
            <person name="Darling A.E."/>
            <person name="Facciotti M.T."/>
        </authorList>
    </citation>
    <scope>NUCLEOTIDE SEQUENCE [LARGE SCALE GENOMIC DNA]</scope>
    <source>
        <strain evidence="2 3">100A6</strain>
    </source>
</reference>
<dbReference type="PROSITE" id="PS51819">
    <property type="entry name" value="VOC"/>
    <property type="match status" value="1"/>
</dbReference>